<dbReference type="RefSeq" id="WP_324667930.1">
    <property type="nucleotide sequence ID" value="NZ_CP141614.1"/>
</dbReference>
<dbReference type="InterPro" id="IPR030678">
    <property type="entry name" value="Peptide/Ni-bd"/>
</dbReference>
<evidence type="ECO:0000313" key="3">
    <source>
        <dbReference type="Proteomes" id="UP001333102"/>
    </source>
</evidence>
<dbReference type="PANTHER" id="PTHR30290:SF34">
    <property type="entry name" value="ABC TRANSPORTER, PERIPLASMIC OLIGO-PEPTIDE BINDING PROTEIN, PUTATIVE-RELATED"/>
    <property type="match status" value="1"/>
</dbReference>
<evidence type="ECO:0000259" key="1">
    <source>
        <dbReference type="Pfam" id="PF00496"/>
    </source>
</evidence>
<dbReference type="Pfam" id="PF00496">
    <property type="entry name" value="SBP_bac_5"/>
    <property type="match status" value="1"/>
</dbReference>
<gene>
    <name evidence="2" type="ORF">VLY81_09555</name>
</gene>
<protein>
    <submittedName>
        <fullName evidence="2">ABC transporter substrate-binding protein</fullName>
    </submittedName>
</protein>
<dbReference type="EMBL" id="CP141614">
    <property type="protein sequence ID" value="WRP13685.1"/>
    <property type="molecule type" value="Genomic_DNA"/>
</dbReference>
<organism evidence="2 3">
    <name type="scientific">Geochorda subterranea</name>
    <dbReference type="NCBI Taxonomy" id="3109564"/>
    <lineage>
        <taxon>Bacteria</taxon>
        <taxon>Bacillati</taxon>
        <taxon>Bacillota</taxon>
        <taxon>Limnochordia</taxon>
        <taxon>Limnochordales</taxon>
        <taxon>Geochordaceae</taxon>
        <taxon>Geochorda</taxon>
    </lineage>
</organism>
<name>A0ABZ1BMH1_9FIRM</name>
<evidence type="ECO:0000313" key="2">
    <source>
        <dbReference type="EMBL" id="WRP13685.1"/>
    </source>
</evidence>
<dbReference type="Proteomes" id="UP001333102">
    <property type="component" value="Chromosome"/>
</dbReference>
<dbReference type="Gene3D" id="3.40.190.10">
    <property type="entry name" value="Periplasmic binding protein-like II"/>
    <property type="match status" value="1"/>
</dbReference>
<sequence>MNRAHRQSDWRSPWSRLMMGVVAAALAVAVGAALVATGSAIPAAAATPRDTLVIGMSTGILITLDPAAVYEVEGAVIVDQLYDKLVELAMVDGHIEVVPEAAETWQLADDGVTWTFFIREGMRFPSGRPITAHDVEYSIRRAVRLNRGPAWLLNQIGFTPDNVTDTVRALDERRLQLRVSQPFAPNLVLSILTFPLTSIVDREVVEAHLTAGDLATDYLKDHSAGSGPYRLVRWEPNQIVELEANPTYWRGAPPIRRIIIRDMPEPSAQRLAIERGDIDVAWSLTPLMRKELTAQGRTDLRVVRVPGHGIEYLAMNVKYEPLSHPKVREAIRWAIDYDAILDDILLGEAIPLQTFIPTGYFGHNPARPYTRDVERARQLLAEAGYPNGFAVELVTNTGSATRADVAQIIQSNLADIGIRVQITLMQAGPMYEKYREQGLQMIVAGWGVDYPDPDALAKPFADGSVRQLAWRNAWYDEEATRLTAEAMVERNSQRRQALYQQLTELVLHEGPFAILYQPVNAWVVRSNVQGFEEAAALGTMHFDMTRVRKAG</sequence>
<dbReference type="InterPro" id="IPR000914">
    <property type="entry name" value="SBP_5_dom"/>
</dbReference>
<accession>A0ABZ1BMH1</accession>
<proteinExistence type="predicted"/>
<dbReference type="PANTHER" id="PTHR30290">
    <property type="entry name" value="PERIPLASMIC BINDING COMPONENT OF ABC TRANSPORTER"/>
    <property type="match status" value="1"/>
</dbReference>
<dbReference type="PIRSF" id="PIRSF002741">
    <property type="entry name" value="MppA"/>
    <property type="match status" value="1"/>
</dbReference>
<dbReference type="InterPro" id="IPR039424">
    <property type="entry name" value="SBP_5"/>
</dbReference>
<dbReference type="SUPFAM" id="SSF53850">
    <property type="entry name" value="Periplasmic binding protein-like II"/>
    <property type="match status" value="1"/>
</dbReference>
<dbReference type="CDD" id="cd08512">
    <property type="entry name" value="PBP2_NikA_DppA_OppA_like_7"/>
    <property type="match status" value="1"/>
</dbReference>
<keyword evidence="3" id="KW-1185">Reference proteome</keyword>
<dbReference type="Gene3D" id="3.10.105.10">
    <property type="entry name" value="Dipeptide-binding Protein, Domain 3"/>
    <property type="match status" value="1"/>
</dbReference>
<reference evidence="3" key="1">
    <citation type="submission" date="2023-12" db="EMBL/GenBank/DDBJ databases">
        <title>Novel isolates from deep terrestrial aquifers shed light on the physiology and ecology of the class Limnochordia.</title>
        <authorList>
            <person name="Karnachuk O.V."/>
            <person name="Lukina A.P."/>
            <person name="Avakyan M.R."/>
            <person name="Kadnikov V."/>
            <person name="Begmatov S."/>
            <person name="Beletsky A.V."/>
            <person name="Mardanov A.V."/>
            <person name="Ravin N.V."/>
        </authorList>
    </citation>
    <scope>NUCLEOTIDE SEQUENCE [LARGE SCALE GENOMIC DNA]</scope>
    <source>
        <strain evidence="3">LN</strain>
    </source>
</reference>
<dbReference type="Gene3D" id="3.90.76.10">
    <property type="entry name" value="Dipeptide-binding Protein, Domain 1"/>
    <property type="match status" value="1"/>
</dbReference>
<feature type="domain" description="Solute-binding protein family 5" evidence="1">
    <location>
        <begin position="96"/>
        <end position="463"/>
    </location>
</feature>